<name>A0A8T1QP96_CARIL</name>
<comment type="caution">
    <text evidence="2">The sequence shown here is derived from an EMBL/GenBank/DDBJ whole genome shotgun (WGS) entry which is preliminary data.</text>
</comment>
<feature type="compositionally biased region" description="Polar residues" evidence="1">
    <location>
        <begin position="65"/>
        <end position="75"/>
    </location>
</feature>
<feature type="compositionally biased region" description="Low complexity" evidence="1">
    <location>
        <begin position="46"/>
        <end position="64"/>
    </location>
</feature>
<keyword evidence="3" id="KW-1185">Reference proteome</keyword>
<feature type="region of interest" description="Disordered" evidence="1">
    <location>
        <begin position="1"/>
        <end position="105"/>
    </location>
</feature>
<dbReference type="AlphaFoldDB" id="A0A8T1QP96"/>
<organism evidence="2 3">
    <name type="scientific">Carya illinoinensis</name>
    <name type="common">Pecan</name>
    <dbReference type="NCBI Taxonomy" id="32201"/>
    <lineage>
        <taxon>Eukaryota</taxon>
        <taxon>Viridiplantae</taxon>
        <taxon>Streptophyta</taxon>
        <taxon>Embryophyta</taxon>
        <taxon>Tracheophyta</taxon>
        <taxon>Spermatophyta</taxon>
        <taxon>Magnoliopsida</taxon>
        <taxon>eudicotyledons</taxon>
        <taxon>Gunneridae</taxon>
        <taxon>Pentapetalae</taxon>
        <taxon>rosids</taxon>
        <taxon>fabids</taxon>
        <taxon>Fagales</taxon>
        <taxon>Juglandaceae</taxon>
        <taxon>Carya</taxon>
    </lineage>
</organism>
<evidence type="ECO:0000313" key="2">
    <source>
        <dbReference type="EMBL" id="KAG6656668.1"/>
    </source>
</evidence>
<feature type="compositionally biased region" description="Polar residues" evidence="1">
    <location>
        <begin position="21"/>
        <end position="33"/>
    </location>
</feature>
<dbReference type="EMBL" id="CM031812">
    <property type="protein sequence ID" value="KAG6656668.1"/>
    <property type="molecule type" value="Genomic_DNA"/>
</dbReference>
<feature type="compositionally biased region" description="Polar residues" evidence="1">
    <location>
        <begin position="1"/>
        <end position="12"/>
    </location>
</feature>
<protein>
    <submittedName>
        <fullName evidence="2">Uncharacterized protein</fullName>
    </submittedName>
</protein>
<evidence type="ECO:0000313" key="3">
    <source>
        <dbReference type="Proteomes" id="UP000811609"/>
    </source>
</evidence>
<sequence length="122" mass="12527">MSSTFFSTQSVCGSDHGSAGGNEQSGLGSSPSFPITVKGTKKPDPSSTTSSSSSSESRSASSSRVQRTLEVNSEVSTKEEAAQVAGKGWSSSHGGRWPSEVNPEDSKWQIGIICAGIGLLEA</sequence>
<accession>A0A8T1QP96</accession>
<reference evidence="2" key="1">
    <citation type="submission" date="2020-12" db="EMBL/GenBank/DDBJ databases">
        <title>WGS assembly of Carya illinoinensis cv. Pawnee.</title>
        <authorList>
            <person name="Platts A."/>
            <person name="Shu S."/>
            <person name="Wright S."/>
            <person name="Barry K."/>
            <person name="Edger P."/>
            <person name="Pires J.C."/>
            <person name="Schmutz J."/>
        </authorList>
    </citation>
    <scope>NUCLEOTIDE SEQUENCE</scope>
    <source>
        <tissue evidence="2">Leaf</tissue>
    </source>
</reference>
<evidence type="ECO:0000256" key="1">
    <source>
        <dbReference type="SAM" id="MobiDB-lite"/>
    </source>
</evidence>
<proteinExistence type="predicted"/>
<gene>
    <name evidence="2" type="ORF">CIPAW_04G038300</name>
</gene>
<dbReference type="Proteomes" id="UP000811609">
    <property type="component" value="Chromosome 4"/>
</dbReference>